<dbReference type="PANTHER" id="PTHR22916:SF3">
    <property type="entry name" value="UDP-GLCNAC:BETAGAL BETA-1,3-N-ACETYLGLUCOSAMINYLTRANSFERASE-LIKE PROTEIN 1"/>
    <property type="match status" value="1"/>
</dbReference>
<evidence type="ECO:0000313" key="3">
    <source>
        <dbReference type="Proteomes" id="UP000287601"/>
    </source>
</evidence>
<dbReference type="SUPFAM" id="SSF53448">
    <property type="entry name" value="Nucleotide-diphospho-sugar transferases"/>
    <property type="match status" value="1"/>
</dbReference>
<dbReference type="RefSeq" id="WP_128744668.1">
    <property type="nucleotide sequence ID" value="NZ_CP035281.1"/>
</dbReference>
<dbReference type="Pfam" id="PF00535">
    <property type="entry name" value="Glycos_transf_2"/>
    <property type="match status" value="1"/>
</dbReference>
<accession>A0A410PSW9</accession>
<reference evidence="2 3" key="1">
    <citation type="submission" date="2019-01" db="EMBL/GenBank/DDBJ databases">
        <title>Draft genomes of a novel of Aminipila strains.</title>
        <authorList>
            <person name="Ma S."/>
        </authorList>
    </citation>
    <scope>NUCLEOTIDE SEQUENCE [LARGE SCALE GENOMIC DNA]</scope>
    <source>
        <strain evidence="3">JN-39</strain>
    </source>
</reference>
<evidence type="ECO:0000259" key="1">
    <source>
        <dbReference type="Pfam" id="PF00535"/>
    </source>
</evidence>
<dbReference type="GO" id="GO:0016758">
    <property type="term" value="F:hexosyltransferase activity"/>
    <property type="evidence" value="ECO:0007669"/>
    <property type="project" value="UniProtKB-ARBA"/>
</dbReference>
<dbReference type="KEGG" id="amij:EQM06_01545"/>
<protein>
    <submittedName>
        <fullName evidence="2">Glycosyltransferase family 2 protein</fullName>
    </submittedName>
</protein>
<proteinExistence type="predicted"/>
<dbReference type="AlphaFoldDB" id="A0A410PSW9"/>
<dbReference type="PANTHER" id="PTHR22916">
    <property type="entry name" value="GLYCOSYLTRANSFERASE"/>
    <property type="match status" value="1"/>
</dbReference>
<dbReference type="EMBL" id="CP035281">
    <property type="protein sequence ID" value="QAT42014.1"/>
    <property type="molecule type" value="Genomic_DNA"/>
</dbReference>
<sequence>MNKVYIRTYAYNAEKTLARAIESILNQTYSDFIYYLCDNGSTDGTRAIIQSYAERDSRIKPFYQNKNRNYSEAPECLLMPYNIKSDDYYCILDADDEYLPTFIEEMLAFMNENNLDIGVCGSNFLSTAENTQLIGRRIVNQNLLLEGTLFEEYFRYYHVFMRTTWGKLYKGFTLKNTVQDPSKPDSKCPVGYGGDTYNAMQSFNSAERVGLYAKPLHVYYVSLKSSSYIWNSLRVKADQLLHEAALEYLKPYGKISKENEEFLSHVYLNALKDTCDVLFHSVASAHIKIDALYEIFSCDYTKQLMIFETSGDFFKQREAFFSEILRWILSLEEVDDDQIEKYCMIGELLTAFLHFQEGWISFNKIKINYLLDRNDITEAEHQLGEMRTLLPKDEDILNLTARLDNLKIRAQSSTVTI</sequence>
<dbReference type="CDD" id="cd00761">
    <property type="entry name" value="Glyco_tranf_GTA_type"/>
    <property type="match status" value="1"/>
</dbReference>
<dbReference type="InterPro" id="IPR001173">
    <property type="entry name" value="Glyco_trans_2-like"/>
</dbReference>
<dbReference type="Gene3D" id="3.90.550.10">
    <property type="entry name" value="Spore Coat Polysaccharide Biosynthesis Protein SpsA, Chain A"/>
    <property type="match status" value="1"/>
</dbReference>
<keyword evidence="3" id="KW-1185">Reference proteome</keyword>
<organism evidence="2 3">
    <name type="scientific">Aminipila luticellarii</name>
    <dbReference type="NCBI Taxonomy" id="2507160"/>
    <lineage>
        <taxon>Bacteria</taxon>
        <taxon>Bacillati</taxon>
        <taxon>Bacillota</taxon>
        <taxon>Clostridia</taxon>
        <taxon>Peptostreptococcales</taxon>
        <taxon>Anaerovoracaceae</taxon>
        <taxon>Aminipila</taxon>
    </lineage>
</organism>
<name>A0A410PSW9_9FIRM</name>
<feature type="domain" description="Glycosyltransferase 2-like" evidence="1">
    <location>
        <begin position="10"/>
        <end position="133"/>
    </location>
</feature>
<gene>
    <name evidence="2" type="ORF">EQM06_01545</name>
</gene>
<dbReference type="InterPro" id="IPR029044">
    <property type="entry name" value="Nucleotide-diphossugar_trans"/>
</dbReference>
<evidence type="ECO:0000313" key="2">
    <source>
        <dbReference type="EMBL" id="QAT42014.1"/>
    </source>
</evidence>
<dbReference type="OrthoDB" id="9807674at2"/>
<keyword evidence="2" id="KW-0808">Transferase</keyword>
<dbReference type="Proteomes" id="UP000287601">
    <property type="component" value="Chromosome"/>
</dbReference>